<name>A0A0D3R1K0_9RHAB</name>
<evidence type="ECO:0000313" key="2">
    <source>
        <dbReference type="EMBL" id="AJR28340.1"/>
    </source>
</evidence>
<feature type="region of interest" description="Disordered" evidence="1">
    <location>
        <begin position="1"/>
        <end position="20"/>
    </location>
</feature>
<dbReference type="EMBL" id="KM204990">
    <property type="protein sequence ID" value="AJR28340.1"/>
    <property type="molecule type" value="Viral_cRNA"/>
</dbReference>
<protein>
    <submittedName>
        <fullName evidence="2">Matrix</fullName>
    </submittedName>
</protein>
<reference evidence="2 3" key="1">
    <citation type="journal article" date="2015" name="PLoS Pathog.">
        <title>Evolution of genome size and complexity in the rhabdoviridae.</title>
        <authorList>
            <person name="Walker P.J."/>
            <person name="Firth C."/>
            <person name="Widen S.G."/>
            <person name="Blasdell K.R."/>
            <person name="Guzman H."/>
            <person name="Wood T.G."/>
            <person name="Paradkar P.N."/>
            <person name="Holmes E.C."/>
            <person name="Tesh R.B."/>
            <person name="Vasilakis N."/>
        </authorList>
    </citation>
    <scope>NUCLEOTIDE SEQUENCE [LARGE SCALE GENOMIC DNA]</scope>
    <source>
        <strain evidence="2">76V-23524</strain>
    </source>
</reference>
<evidence type="ECO:0000256" key="1">
    <source>
        <dbReference type="SAM" id="MobiDB-lite"/>
    </source>
</evidence>
<proteinExistence type="predicted"/>
<dbReference type="Proteomes" id="UP000108562">
    <property type="component" value="Segment"/>
</dbReference>
<keyword evidence="3" id="KW-1185">Reference proteome</keyword>
<sequence length="220" mass="25016">MSGVMSLFKRKDKKEKKDMKAITQGDSKAVLPSAPPDISSMDYGRFGLLGRQTLYEEEEEEERCITILDLEVDLHVEILANKETRVLIELIAQLCNLQVDYVGKEHTKAIWIGLAVVAAFNSRRVSKTKQNQVYKGEVSNGIRLLIDSEKPFELDKRNKWCQQLNYLTNGVKTEWSIRGEIIRTMVPYLPQPGNEDIVTFLSGMGVRCYVNPDGHLVLKV</sequence>
<dbReference type="GeneID" id="65102580"/>
<organism evidence="2 3">
    <name type="scientific">Muir Springs virus</name>
    <dbReference type="NCBI Taxonomy" id="932700"/>
    <lineage>
        <taxon>Viruses</taxon>
        <taxon>Riboviria</taxon>
        <taxon>Orthornavirae</taxon>
        <taxon>Negarnaviricota</taxon>
        <taxon>Haploviricotina</taxon>
        <taxon>Monjiviricetes</taxon>
        <taxon>Mononegavirales</taxon>
        <taxon>Rhabdoviridae</taxon>
        <taxon>Alpharhabdovirinae</taxon>
        <taxon>Barhavirus</taxon>
        <taxon>Barhavirus muir</taxon>
    </lineage>
</organism>
<evidence type="ECO:0000313" key="3">
    <source>
        <dbReference type="Proteomes" id="UP000108562"/>
    </source>
</evidence>
<accession>A0A0D3R1K0</accession>
<dbReference type="KEGG" id="vg:65102580"/>
<dbReference type="RefSeq" id="YP_010087311.1">
    <property type="nucleotide sequence ID" value="NC_055532.1"/>
</dbReference>